<dbReference type="SUPFAM" id="SSF49785">
    <property type="entry name" value="Galactose-binding domain-like"/>
    <property type="match status" value="1"/>
</dbReference>
<gene>
    <name evidence="10" type="ORF">DW011_15735</name>
    <name evidence="11" type="ORF">KQP68_12750</name>
</gene>
<feature type="domain" description="Glycoside hydrolase family 2" evidence="9">
    <location>
        <begin position="696"/>
        <end position="796"/>
    </location>
</feature>
<sequence length="802" mass="90303">MKKLILLSLLTLQFGLLAAQNADGQGRLSRLFNFGWKFHAGDLKDAYSVNYDDSSWRVLDLPHDFQIEQPWDKDAGGARGFKAMGTGWYRKTFKADPEWKGKRVLLDFEGIMLIGDVWVNGQKVGGTDYGYIGFETDITKLLRYDADNVVAVSASTGKKGGSRWYTGGGLFRDVHLLVKDYVSIARHGVFISTPKITEQSADINVQVEVEGISGKQLDVEINARIFSPKGELVTETKGMAPKKNKLATVEVPLPVVAVSNPQLWSCETPNLYRAEITLVRDGKVIDNVTEKFGIRTLEYSPEFGFKLNGKKLFLKGIANHHDLGAVGAAAFDRAIERQFELLKKFGYNHVRTSHNPYSKSFMELADKHGILIVDELIDKWSDKSYWGGRVPFTQLWYKMIPEWIKRDRNHPSVIMWSIGNELQMREDLAGFPTGDWGVTTYRIFDVLVKRYDSTRKTTVAMYPSRAGAISRKDADFNKKILPPELSTVTEVASFNYQYTDYAKYLEACPDLIVYQSEATSSELTAPFFGMDRDKMVGLAYWGAIEYWGESNGWPKKGWNYSFFNHALEPYPQAYLIKSAFSDEPLVHIGVVDSEKESIEWNDVIVGRMPLSSHWNRAEGSKQNLFTYTNADEVELLVNGKSLGIQKNKRDDIQSRNMIYWQNIPYGKGGNIIAIARNNGKEVARHMLETTGKAKALKIELENADWKADGMDLQYVKVYAVDSKGRVVPATEGEVTFEVSGEARLIAVDNGDHMTDELFSGNHKKLHQGFVMAILRSSQTSGNVKIKASLKGLKSAEKKMTTK</sequence>
<dbReference type="InterPro" id="IPR006101">
    <property type="entry name" value="Glyco_hydro_2"/>
</dbReference>
<evidence type="ECO:0000256" key="1">
    <source>
        <dbReference type="ARBA" id="ARBA00007401"/>
    </source>
</evidence>
<dbReference type="Proteomes" id="UP000283616">
    <property type="component" value="Unassembled WGS sequence"/>
</dbReference>
<feature type="domain" description="Glycoside hydrolase family 2 catalytic" evidence="6">
    <location>
        <begin position="305"/>
        <end position="429"/>
    </location>
</feature>
<evidence type="ECO:0000256" key="3">
    <source>
        <dbReference type="ARBA" id="ARBA00023295"/>
    </source>
</evidence>
<evidence type="ECO:0000259" key="6">
    <source>
        <dbReference type="Pfam" id="PF02836"/>
    </source>
</evidence>
<dbReference type="InterPro" id="IPR051913">
    <property type="entry name" value="GH2_Domain-Containing"/>
</dbReference>
<dbReference type="InterPro" id="IPR008979">
    <property type="entry name" value="Galactose-bd-like_sf"/>
</dbReference>
<dbReference type="PANTHER" id="PTHR42732:SF1">
    <property type="entry name" value="BETA-MANNOSIDASE"/>
    <property type="match status" value="1"/>
</dbReference>
<dbReference type="PANTHER" id="PTHR42732">
    <property type="entry name" value="BETA-GALACTOSIDASE"/>
    <property type="match status" value="1"/>
</dbReference>
<dbReference type="PROSITE" id="PS00608">
    <property type="entry name" value="GLYCOSYL_HYDROL_F2_2"/>
    <property type="match status" value="1"/>
</dbReference>
<dbReference type="InterPro" id="IPR036156">
    <property type="entry name" value="Beta-gal/glucu_dom_sf"/>
</dbReference>
<comment type="similarity">
    <text evidence="1">Belongs to the glycosyl hydrolase 2 family.</text>
</comment>
<dbReference type="Gene3D" id="2.60.120.260">
    <property type="entry name" value="Galactose-binding domain-like"/>
    <property type="match status" value="1"/>
</dbReference>
<protein>
    <submittedName>
        <fullName evidence="11">DUF4982 domain-containing protein</fullName>
    </submittedName>
    <submittedName>
        <fullName evidence="10">Glycoside hydrolase family 2 protein</fullName>
    </submittedName>
</protein>
<feature type="domain" description="DUF4982" evidence="8">
    <location>
        <begin position="619"/>
        <end position="683"/>
    </location>
</feature>
<dbReference type="InterPro" id="IPR006102">
    <property type="entry name" value="Ig-like_GH2"/>
</dbReference>
<feature type="chain" id="PRO_5014531138" evidence="4">
    <location>
        <begin position="19"/>
        <end position="802"/>
    </location>
</feature>
<dbReference type="Pfam" id="PF00703">
    <property type="entry name" value="Glyco_hydro_2"/>
    <property type="match status" value="1"/>
</dbReference>
<dbReference type="Pfam" id="PF02836">
    <property type="entry name" value="Glyco_hydro_2_C"/>
    <property type="match status" value="1"/>
</dbReference>
<feature type="signal peptide" evidence="4">
    <location>
        <begin position="1"/>
        <end position="18"/>
    </location>
</feature>
<feature type="domain" description="Glycoside hydrolase family 2 immunoglobulin-like beta-sandwich" evidence="5">
    <location>
        <begin position="189"/>
        <end position="295"/>
    </location>
</feature>
<dbReference type="RefSeq" id="WP_055229045.1">
    <property type="nucleotide sequence ID" value="NZ_CP083680.1"/>
</dbReference>
<evidence type="ECO:0000313" key="11">
    <source>
        <dbReference type="EMBL" id="UYU64467.1"/>
    </source>
</evidence>
<dbReference type="Pfam" id="PF16355">
    <property type="entry name" value="DUF4982"/>
    <property type="match status" value="1"/>
</dbReference>
<dbReference type="InterPro" id="IPR032311">
    <property type="entry name" value="DUF4982"/>
</dbReference>
<feature type="domain" description="Glycosyl hydrolases family 2 sugar binding" evidence="7">
    <location>
        <begin position="83"/>
        <end position="178"/>
    </location>
</feature>
<dbReference type="InterPro" id="IPR006103">
    <property type="entry name" value="Glyco_hydro_2_cat"/>
</dbReference>
<dbReference type="Gene3D" id="3.20.20.80">
    <property type="entry name" value="Glycosidases"/>
    <property type="match status" value="1"/>
</dbReference>
<name>A0A139KMT5_BACT4</name>
<dbReference type="EMBL" id="CP083680">
    <property type="protein sequence ID" value="UYU64467.1"/>
    <property type="molecule type" value="Genomic_DNA"/>
</dbReference>
<dbReference type="PRINTS" id="PR00132">
    <property type="entry name" value="GLHYDRLASE2"/>
</dbReference>
<dbReference type="GO" id="GO:0004553">
    <property type="term" value="F:hydrolase activity, hydrolyzing O-glycosyl compounds"/>
    <property type="evidence" value="ECO:0007669"/>
    <property type="project" value="InterPro"/>
</dbReference>
<dbReference type="InterPro" id="IPR023232">
    <property type="entry name" value="Glyco_hydro_2_AS"/>
</dbReference>
<dbReference type="Pfam" id="PF02837">
    <property type="entry name" value="Glyco_hydro_2_N"/>
    <property type="match status" value="1"/>
</dbReference>
<evidence type="ECO:0000259" key="8">
    <source>
        <dbReference type="Pfam" id="PF16355"/>
    </source>
</evidence>
<keyword evidence="4" id="KW-0732">Signal</keyword>
<dbReference type="Gene3D" id="2.60.40.10">
    <property type="entry name" value="Immunoglobulins"/>
    <property type="match status" value="3"/>
</dbReference>
<dbReference type="InterPro" id="IPR006104">
    <property type="entry name" value="Glyco_hydro_2_N"/>
</dbReference>
<dbReference type="Proteomes" id="UP001156218">
    <property type="component" value="Chromosome"/>
</dbReference>
<reference evidence="10 12" key="1">
    <citation type="submission" date="2018-08" db="EMBL/GenBank/DDBJ databases">
        <title>A genome reference for cultivated species of the human gut microbiota.</title>
        <authorList>
            <person name="Zou Y."/>
            <person name="Xue W."/>
            <person name="Luo G."/>
        </authorList>
    </citation>
    <scope>NUCLEOTIDE SEQUENCE [LARGE SCALE GENOMIC DNA]</scope>
    <source>
        <strain evidence="10 12">AF37-12</strain>
    </source>
</reference>
<dbReference type="Pfam" id="PF18565">
    <property type="entry name" value="Glyco_hydro2_C5"/>
    <property type="match status" value="1"/>
</dbReference>
<dbReference type="SUPFAM" id="SSF49303">
    <property type="entry name" value="beta-Galactosidase/glucuronidase domain"/>
    <property type="match status" value="1"/>
</dbReference>
<evidence type="ECO:0000259" key="9">
    <source>
        <dbReference type="Pfam" id="PF18565"/>
    </source>
</evidence>
<keyword evidence="3" id="KW-0326">Glycosidase</keyword>
<dbReference type="InterPro" id="IPR040605">
    <property type="entry name" value="Glyco_hydro2_dom5"/>
</dbReference>
<reference evidence="11 13" key="2">
    <citation type="submission" date="2021-06" db="EMBL/GenBank/DDBJ databases">
        <title>Interrogation of the integrated mobile genetic elements in gut-associated Bacteroides with a consensus prediction approach.</title>
        <authorList>
            <person name="Campbell D.E."/>
            <person name="Leigh J.R."/>
            <person name="Kim T."/>
            <person name="England W."/>
            <person name="Whitaker R.J."/>
            <person name="Degnan P.H."/>
        </authorList>
    </citation>
    <scope>NUCLEOTIDE SEQUENCE [LARGE SCALE GENOMIC DNA]</scope>
    <source>
        <strain evidence="11 13">WAL8669</strain>
    </source>
</reference>
<dbReference type="GO" id="GO:0005975">
    <property type="term" value="P:carbohydrate metabolic process"/>
    <property type="evidence" value="ECO:0007669"/>
    <property type="project" value="InterPro"/>
</dbReference>
<organism evidence="10 12">
    <name type="scientific">Bacteroides thetaiotaomicron</name>
    <dbReference type="NCBI Taxonomy" id="818"/>
    <lineage>
        <taxon>Bacteria</taxon>
        <taxon>Pseudomonadati</taxon>
        <taxon>Bacteroidota</taxon>
        <taxon>Bacteroidia</taxon>
        <taxon>Bacteroidales</taxon>
        <taxon>Bacteroidaceae</taxon>
        <taxon>Bacteroides</taxon>
    </lineage>
</organism>
<dbReference type="SUPFAM" id="SSF51445">
    <property type="entry name" value="(Trans)glycosidases"/>
    <property type="match status" value="1"/>
</dbReference>
<evidence type="ECO:0000256" key="2">
    <source>
        <dbReference type="ARBA" id="ARBA00022801"/>
    </source>
</evidence>
<evidence type="ECO:0000313" key="12">
    <source>
        <dbReference type="Proteomes" id="UP000283616"/>
    </source>
</evidence>
<evidence type="ECO:0000313" key="10">
    <source>
        <dbReference type="EMBL" id="RHL56854.1"/>
    </source>
</evidence>
<dbReference type="EMBL" id="QROV01000018">
    <property type="protein sequence ID" value="RHL56854.1"/>
    <property type="molecule type" value="Genomic_DNA"/>
</dbReference>
<evidence type="ECO:0000259" key="7">
    <source>
        <dbReference type="Pfam" id="PF02837"/>
    </source>
</evidence>
<dbReference type="InterPro" id="IPR013783">
    <property type="entry name" value="Ig-like_fold"/>
</dbReference>
<dbReference type="InterPro" id="IPR017853">
    <property type="entry name" value="GH"/>
</dbReference>
<evidence type="ECO:0000259" key="5">
    <source>
        <dbReference type="Pfam" id="PF00703"/>
    </source>
</evidence>
<evidence type="ECO:0000313" key="13">
    <source>
        <dbReference type="Proteomes" id="UP001156218"/>
    </source>
</evidence>
<proteinExistence type="inferred from homology"/>
<dbReference type="AlphaFoldDB" id="A0A139KMT5"/>
<keyword evidence="2 10" id="KW-0378">Hydrolase</keyword>
<evidence type="ECO:0000256" key="4">
    <source>
        <dbReference type="SAM" id="SignalP"/>
    </source>
</evidence>
<accession>A0A139KMT5</accession>